<dbReference type="Pfam" id="PF07136">
    <property type="entry name" value="DUF1385"/>
    <property type="match status" value="1"/>
</dbReference>
<feature type="transmembrane region" description="Helical" evidence="1">
    <location>
        <begin position="167"/>
        <end position="188"/>
    </location>
</feature>
<keyword evidence="1" id="KW-0812">Transmembrane</keyword>
<dbReference type="InterPro" id="IPR010787">
    <property type="entry name" value="DUF1385"/>
</dbReference>
<feature type="transmembrane region" description="Helical" evidence="1">
    <location>
        <begin position="46"/>
        <end position="63"/>
    </location>
</feature>
<feature type="transmembrane region" description="Helical" evidence="1">
    <location>
        <begin position="70"/>
        <end position="86"/>
    </location>
</feature>
<name>A0A0K2CNQ3_9CAUD</name>
<keyword evidence="1" id="KW-0472">Membrane</keyword>
<gene>
    <name evidence="2" type="ORF">JENST_65</name>
</gene>
<sequence length="248" mass="28159">MNGVMFFSDHYVSKATLSSSGAIEVKRKKRIEQRVHFLSFFERIPFIRGLAVMGLAVMGQLILAERKIRIFYSIVACMWAYIFIIGKWFPETHPEIKIMIPISLNYIVYFIILSLFIVLFVGLAVIRFSKLSRYHGAEHMAYNAFSAGVDLTVDNVRKMSRVSDNCGTNLIAMAVVVLIILMILFPYMPLLNLLLSLSLSYEIFRLEGNIISKPFLALGGFVQKYISTAEPDDRQIETAILALKALDE</sequence>
<proteinExistence type="predicted"/>
<dbReference type="RefSeq" id="YP_009199126.1">
    <property type="nucleotide sequence ID" value="NC_028805.1"/>
</dbReference>
<dbReference type="PANTHER" id="PTHR42867:SF1">
    <property type="entry name" value="MEMBRANE PROTEIN-RELATED"/>
    <property type="match status" value="1"/>
</dbReference>
<evidence type="ECO:0000313" key="3">
    <source>
        <dbReference type="Proteomes" id="UP000208104"/>
    </source>
</evidence>
<dbReference type="PANTHER" id="PTHR42867">
    <property type="entry name" value="MEMBRANE PROTEIN-RELATED"/>
    <property type="match status" value="1"/>
</dbReference>
<dbReference type="EMBL" id="KT151955">
    <property type="protein sequence ID" value="ALA07194.1"/>
    <property type="molecule type" value="Genomic_DNA"/>
</dbReference>
<dbReference type="GeneID" id="26626013"/>
<reference evidence="2 3" key="1">
    <citation type="journal article" date="2015" name="Genome Announc.">
        <title>Genome Sequences of Five Additional Brevibacillus laterosporus Bacteriophages.</title>
        <authorList>
            <person name="Merrill B.D."/>
            <person name="Berg J.A."/>
            <person name="Graves K.A."/>
            <person name="Ward A.T."/>
            <person name="Hilton J.A."/>
            <person name="Wake B.N."/>
            <person name="Grose J.H."/>
            <person name="Breakwell D.P."/>
            <person name="Burnett S.H."/>
        </authorList>
    </citation>
    <scope>NUCLEOTIDE SEQUENCE [LARGE SCALE GENOMIC DNA]</scope>
</reference>
<feature type="transmembrane region" description="Helical" evidence="1">
    <location>
        <begin position="106"/>
        <end position="126"/>
    </location>
</feature>
<accession>A0A0K2CNQ3</accession>
<protein>
    <submittedName>
        <fullName evidence="2">Putative metal-dependent enzyme</fullName>
    </submittedName>
</protein>
<keyword evidence="1" id="KW-1133">Transmembrane helix</keyword>
<evidence type="ECO:0000256" key="1">
    <source>
        <dbReference type="SAM" id="Phobius"/>
    </source>
</evidence>
<organism evidence="2 3">
    <name type="scientific">Brevibacillus phage Jenst</name>
    <dbReference type="NCBI Taxonomy" id="1691954"/>
    <lineage>
        <taxon>Viruses</taxon>
        <taxon>Duplodnaviria</taxon>
        <taxon>Heunggongvirae</taxon>
        <taxon>Uroviricota</taxon>
        <taxon>Caudoviricetes</taxon>
        <taxon>Jenstvirus</taxon>
        <taxon>Jenstvirus jenst</taxon>
    </lineage>
</organism>
<keyword evidence="3" id="KW-1185">Reference proteome</keyword>
<evidence type="ECO:0000313" key="2">
    <source>
        <dbReference type="EMBL" id="ALA07194.1"/>
    </source>
</evidence>
<dbReference type="Proteomes" id="UP000208104">
    <property type="component" value="Segment"/>
</dbReference>
<dbReference type="KEGG" id="vg:26626013"/>